<sequence length="186" mass="20685">MAFLTPSVSSGVGPENHPKEHGIPVMKDLPGVGSNLQDHVAVPLQFRVPLSDSLAKLQLRPWIIIKLMFLHPFFGTGLLLAPVLELSIFLQSRLFDAKSRTVITCSTSDIDSQLPRNLPDIEIMPGTVRLASSDPSSNPIIDPKYFSAPEGWNLMRQAIRFTFSIRDQLLLQKYNIFDAHVPASVR</sequence>
<reference evidence="1" key="1">
    <citation type="journal article" date="2021" name="New Phytol.">
        <title>Evolutionary innovations through gain and loss of genes in the ectomycorrhizal Boletales.</title>
        <authorList>
            <person name="Wu G."/>
            <person name="Miyauchi S."/>
            <person name="Morin E."/>
            <person name="Kuo A."/>
            <person name="Drula E."/>
            <person name="Varga T."/>
            <person name="Kohler A."/>
            <person name="Feng B."/>
            <person name="Cao Y."/>
            <person name="Lipzen A."/>
            <person name="Daum C."/>
            <person name="Hundley H."/>
            <person name="Pangilinan J."/>
            <person name="Johnson J."/>
            <person name="Barry K."/>
            <person name="LaButti K."/>
            <person name="Ng V."/>
            <person name="Ahrendt S."/>
            <person name="Min B."/>
            <person name="Choi I.G."/>
            <person name="Park H."/>
            <person name="Plett J.M."/>
            <person name="Magnuson J."/>
            <person name="Spatafora J.W."/>
            <person name="Nagy L.G."/>
            <person name="Henrissat B."/>
            <person name="Grigoriev I.V."/>
            <person name="Yang Z.L."/>
            <person name="Xu J."/>
            <person name="Martin F.M."/>
        </authorList>
    </citation>
    <scope>NUCLEOTIDE SEQUENCE</scope>
    <source>
        <strain evidence="1">ATCC 28755</strain>
    </source>
</reference>
<evidence type="ECO:0000313" key="2">
    <source>
        <dbReference type="Proteomes" id="UP000790377"/>
    </source>
</evidence>
<proteinExistence type="predicted"/>
<comment type="caution">
    <text evidence="1">The sequence shown here is derived from an EMBL/GenBank/DDBJ whole genome shotgun (WGS) entry which is preliminary data.</text>
</comment>
<organism evidence="1 2">
    <name type="scientific">Hygrophoropsis aurantiaca</name>
    <dbReference type="NCBI Taxonomy" id="72124"/>
    <lineage>
        <taxon>Eukaryota</taxon>
        <taxon>Fungi</taxon>
        <taxon>Dikarya</taxon>
        <taxon>Basidiomycota</taxon>
        <taxon>Agaricomycotina</taxon>
        <taxon>Agaricomycetes</taxon>
        <taxon>Agaricomycetidae</taxon>
        <taxon>Boletales</taxon>
        <taxon>Coniophorineae</taxon>
        <taxon>Hygrophoropsidaceae</taxon>
        <taxon>Hygrophoropsis</taxon>
    </lineage>
</organism>
<protein>
    <submittedName>
        <fullName evidence="1">Uncharacterized protein</fullName>
    </submittedName>
</protein>
<accession>A0ACB8A4T2</accession>
<keyword evidence="2" id="KW-1185">Reference proteome</keyword>
<evidence type="ECO:0000313" key="1">
    <source>
        <dbReference type="EMBL" id="KAH7908249.1"/>
    </source>
</evidence>
<name>A0ACB8A4T2_9AGAM</name>
<gene>
    <name evidence="1" type="ORF">BJ138DRAFT_1116026</name>
</gene>
<dbReference type="EMBL" id="MU267835">
    <property type="protein sequence ID" value="KAH7908249.1"/>
    <property type="molecule type" value="Genomic_DNA"/>
</dbReference>
<dbReference type="Proteomes" id="UP000790377">
    <property type="component" value="Unassembled WGS sequence"/>
</dbReference>